<organism evidence="19 20">
    <name type="scientific">Thioalkalivibrio halophilus</name>
    <dbReference type="NCBI Taxonomy" id="252474"/>
    <lineage>
        <taxon>Bacteria</taxon>
        <taxon>Pseudomonadati</taxon>
        <taxon>Pseudomonadota</taxon>
        <taxon>Gammaproteobacteria</taxon>
        <taxon>Chromatiales</taxon>
        <taxon>Ectothiorhodospiraceae</taxon>
        <taxon>Thioalkalivibrio</taxon>
    </lineage>
</organism>
<evidence type="ECO:0000256" key="12">
    <source>
        <dbReference type="ARBA" id="ARBA00022825"/>
    </source>
</evidence>
<keyword evidence="7" id="KW-0645">Protease</keyword>
<reference evidence="19 20" key="1">
    <citation type="submission" date="2017-02" db="EMBL/GenBank/DDBJ databases">
        <title>Genomic diversity within the haloalkaliphilic genus Thioalkalivibrio.</title>
        <authorList>
            <person name="Ahn A.-C."/>
            <person name="Meier-Kolthoff J."/>
            <person name="Overmars L."/>
            <person name="Richter M."/>
            <person name="Woyke T."/>
            <person name="Sorokin D.Y."/>
            <person name="Muyzer G."/>
        </authorList>
    </citation>
    <scope>NUCLEOTIDE SEQUENCE [LARGE SCALE GENOMIC DNA]</scope>
    <source>
        <strain evidence="19 20">HL17</strain>
    </source>
</reference>
<feature type="binding site" evidence="16">
    <location>
        <position position="109"/>
    </location>
    <ligand>
        <name>substrate</name>
    </ligand>
</feature>
<dbReference type="AlphaFoldDB" id="A0A1V3A092"/>
<dbReference type="GO" id="GO:0042597">
    <property type="term" value="C:periplasmic space"/>
    <property type="evidence" value="ECO:0007669"/>
    <property type="project" value="UniProtKB-SubCell"/>
</dbReference>
<comment type="similarity">
    <text evidence="4">Belongs to the peptidase S1C family.</text>
</comment>
<dbReference type="Proteomes" id="UP000189177">
    <property type="component" value="Unassembled WGS sequence"/>
</dbReference>
<dbReference type="Pfam" id="PF13180">
    <property type="entry name" value="PDZ_2"/>
    <property type="match status" value="2"/>
</dbReference>
<protein>
    <recommendedName>
        <fullName evidence="6">Probable periplasmic serine endoprotease DegP-like</fullName>
        <ecNumber evidence="5">3.4.21.107</ecNumber>
    </recommendedName>
    <alternativeName>
        <fullName evidence="14">Protease Do</fullName>
    </alternativeName>
</protein>
<dbReference type="EC" id="3.4.21.107" evidence="5"/>
<dbReference type="GO" id="GO:0004252">
    <property type="term" value="F:serine-type endopeptidase activity"/>
    <property type="evidence" value="ECO:0007669"/>
    <property type="project" value="InterPro"/>
</dbReference>
<comment type="function">
    <text evidence="2">Might be efficient in the degradation of transiently denatured and unfolded proteins which accumulate in the periplasm following stress conditions.</text>
</comment>
<evidence type="ECO:0000313" key="20">
    <source>
        <dbReference type="Proteomes" id="UP000189177"/>
    </source>
</evidence>
<dbReference type="Pfam" id="PF13365">
    <property type="entry name" value="Trypsin_2"/>
    <property type="match status" value="1"/>
</dbReference>
<keyword evidence="12" id="KW-0720">Serine protease</keyword>
<evidence type="ECO:0000256" key="9">
    <source>
        <dbReference type="ARBA" id="ARBA00022737"/>
    </source>
</evidence>
<evidence type="ECO:0000256" key="16">
    <source>
        <dbReference type="PIRSR" id="PIRSR611782-2"/>
    </source>
</evidence>
<accession>A0A1V3A092</accession>
<feature type="active site" description="Charge relay system" evidence="15">
    <location>
        <position position="139"/>
    </location>
</feature>
<feature type="binding site" evidence="16">
    <location>
        <begin position="210"/>
        <end position="212"/>
    </location>
    <ligand>
        <name>substrate</name>
    </ligand>
</feature>
<comment type="subcellular location">
    <subcellularLocation>
        <location evidence="3">Periplasm</location>
    </subcellularLocation>
</comment>
<dbReference type="PANTHER" id="PTHR22939:SF130">
    <property type="entry name" value="PERIPLASMIC SERINE ENDOPROTEASE DEGP-LIKE-RELATED"/>
    <property type="match status" value="1"/>
</dbReference>
<evidence type="ECO:0000256" key="14">
    <source>
        <dbReference type="ARBA" id="ARBA00032850"/>
    </source>
</evidence>
<keyword evidence="20" id="KW-1185">Reference proteome</keyword>
<evidence type="ECO:0000256" key="10">
    <source>
        <dbReference type="ARBA" id="ARBA00022764"/>
    </source>
</evidence>
<dbReference type="Gene3D" id="2.30.42.10">
    <property type="match status" value="2"/>
</dbReference>
<evidence type="ECO:0000256" key="1">
    <source>
        <dbReference type="ARBA" id="ARBA00001772"/>
    </source>
</evidence>
<dbReference type="InterPro" id="IPR036034">
    <property type="entry name" value="PDZ_sf"/>
</dbReference>
<keyword evidence="13" id="KW-0346">Stress response</keyword>
<dbReference type="InterPro" id="IPR009003">
    <property type="entry name" value="Peptidase_S1_PA"/>
</dbReference>
<feature type="active site" description="Charge relay system" evidence="15">
    <location>
        <position position="109"/>
    </location>
</feature>
<feature type="chain" id="PRO_5038901817" description="Probable periplasmic serine endoprotease DegP-like" evidence="17">
    <location>
        <begin position="25"/>
        <end position="473"/>
    </location>
</feature>
<comment type="caution">
    <text evidence="19">The sequence shown here is derived from an EMBL/GenBank/DDBJ whole genome shotgun (WGS) entry which is preliminary data.</text>
</comment>
<proteinExistence type="inferred from homology"/>
<dbReference type="CDD" id="cd10839">
    <property type="entry name" value="cpPDZ1_DegP-like"/>
    <property type="match status" value="1"/>
</dbReference>
<comment type="catalytic activity">
    <reaction evidence="1">
        <text>Acts on substrates that are at least partially unfolded. The cleavage site P1 residue is normally between a pair of hydrophobic residues, such as Val-|-Val.</text>
        <dbReference type="EC" id="3.4.21.107"/>
    </reaction>
</comment>
<evidence type="ECO:0000256" key="17">
    <source>
        <dbReference type="SAM" id="SignalP"/>
    </source>
</evidence>
<feature type="signal peptide" evidence="17">
    <location>
        <begin position="1"/>
        <end position="24"/>
    </location>
</feature>
<gene>
    <name evidence="19" type="ORF">B1A74_04235</name>
</gene>
<evidence type="ECO:0000256" key="2">
    <source>
        <dbReference type="ARBA" id="ARBA00002610"/>
    </source>
</evidence>
<dbReference type="PROSITE" id="PS50106">
    <property type="entry name" value="PDZ"/>
    <property type="match status" value="1"/>
</dbReference>
<evidence type="ECO:0000259" key="18">
    <source>
        <dbReference type="PROSITE" id="PS50106"/>
    </source>
</evidence>
<dbReference type="Gene3D" id="2.40.10.120">
    <property type="match status" value="1"/>
</dbReference>
<dbReference type="RefSeq" id="WP_077243854.1">
    <property type="nucleotide sequence ID" value="NZ_MUZR01000010.1"/>
</dbReference>
<keyword evidence="11" id="KW-0378">Hydrolase</keyword>
<dbReference type="EMBL" id="MUZR01000010">
    <property type="protein sequence ID" value="OOC10770.1"/>
    <property type="molecule type" value="Genomic_DNA"/>
</dbReference>
<evidence type="ECO:0000256" key="7">
    <source>
        <dbReference type="ARBA" id="ARBA00022670"/>
    </source>
</evidence>
<dbReference type="NCBIfam" id="TIGR02037">
    <property type="entry name" value="degP_htrA_DO"/>
    <property type="match status" value="1"/>
</dbReference>
<dbReference type="SUPFAM" id="SSF50156">
    <property type="entry name" value="PDZ domain-like"/>
    <property type="match status" value="2"/>
</dbReference>
<sequence>MMLKPMQWALVALVFLALSLPASARPLPDFVPLAEEHSPAVVNISATRTTEVPEHGGMRQFEGTPFEDLFERFFGEPPGSGGDPRQRERDSLGSGFIYSEDGYIVTANHVVEGASEIVVHLSDRRVFNAEVVGTDPQSDVALLKIDAEDLPTLELGSSEELRVGEWVLAIGSPFGFDHSVTAGIVSAKGRSLPSENYVPFIQTDVAINPGNSGGPLMNLDGEVIGINAQIYSRTGGFMGLSFAVPIEVVGDVVTQLRDHGEVTRGWLGVLIQEVTRDLAESFGMDKPSGALVARVQADSPAEKAGFEAGDVILRFNGLDVPNSSALPPIVGRTPVGAEVEVDIRRGSEDKTLEVTIEALPEDIAERRAAPEQPGEARPEPQSLLGMRLEPLDAETREELGVDNGLVVLEVEDNPARSAGVRPGDVIVQFARQPVGSLEELEERVEQAGPGTTVPVLIQRGGNPTFIALRIPQD</sequence>
<feature type="binding site" evidence="16">
    <location>
        <position position="139"/>
    </location>
    <ligand>
        <name>substrate</name>
    </ligand>
</feature>
<evidence type="ECO:0000256" key="13">
    <source>
        <dbReference type="ARBA" id="ARBA00023016"/>
    </source>
</evidence>
<name>A0A1V3A092_9GAMM</name>
<keyword evidence="8 17" id="KW-0732">Signal</keyword>
<evidence type="ECO:0000256" key="4">
    <source>
        <dbReference type="ARBA" id="ARBA00010541"/>
    </source>
</evidence>
<dbReference type="GO" id="GO:0006515">
    <property type="term" value="P:protein quality control for misfolded or incompletely synthesized proteins"/>
    <property type="evidence" value="ECO:0007669"/>
    <property type="project" value="TreeGrafter"/>
</dbReference>
<dbReference type="SUPFAM" id="SSF50494">
    <property type="entry name" value="Trypsin-like serine proteases"/>
    <property type="match status" value="1"/>
</dbReference>
<dbReference type="OrthoDB" id="9758917at2"/>
<dbReference type="PANTHER" id="PTHR22939">
    <property type="entry name" value="SERINE PROTEASE FAMILY S1C HTRA-RELATED"/>
    <property type="match status" value="1"/>
</dbReference>
<keyword evidence="9" id="KW-0677">Repeat</keyword>
<feature type="active site" description="Charge relay system" evidence="15">
    <location>
        <position position="212"/>
    </location>
</feature>
<keyword evidence="10" id="KW-0574">Periplasm</keyword>
<dbReference type="SMART" id="SM00228">
    <property type="entry name" value="PDZ"/>
    <property type="match status" value="2"/>
</dbReference>
<evidence type="ECO:0000256" key="5">
    <source>
        <dbReference type="ARBA" id="ARBA00013035"/>
    </source>
</evidence>
<dbReference type="InterPro" id="IPR011782">
    <property type="entry name" value="Pept_S1C_Do"/>
</dbReference>
<dbReference type="InterPro" id="IPR001940">
    <property type="entry name" value="Peptidase_S1C"/>
</dbReference>
<evidence type="ECO:0000256" key="15">
    <source>
        <dbReference type="PIRSR" id="PIRSR611782-1"/>
    </source>
</evidence>
<evidence type="ECO:0000256" key="6">
    <source>
        <dbReference type="ARBA" id="ARBA00013958"/>
    </source>
</evidence>
<dbReference type="FunFam" id="2.40.10.120:FF:000007">
    <property type="entry name" value="Periplasmic serine endoprotease DegP-like"/>
    <property type="match status" value="1"/>
</dbReference>
<evidence type="ECO:0000256" key="8">
    <source>
        <dbReference type="ARBA" id="ARBA00022729"/>
    </source>
</evidence>
<dbReference type="InterPro" id="IPR001478">
    <property type="entry name" value="PDZ"/>
</dbReference>
<feature type="domain" description="PDZ" evidence="18">
    <location>
        <begin position="251"/>
        <end position="324"/>
    </location>
</feature>
<dbReference type="PRINTS" id="PR00834">
    <property type="entry name" value="PROTEASES2C"/>
</dbReference>
<evidence type="ECO:0000256" key="11">
    <source>
        <dbReference type="ARBA" id="ARBA00022801"/>
    </source>
</evidence>
<evidence type="ECO:0000313" key="19">
    <source>
        <dbReference type="EMBL" id="OOC10770.1"/>
    </source>
</evidence>
<evidence type="ECO:0000256" key="3">
    <source>
        <dbReference type="ARBA" id="ARBA00004418"/>
    </source>
</evidence>
<dbReference type="STRING" id="252474.B1A74_04235"/>